<sequence length="164" mass="18652">MAYPVEMQKQLRDLYVLRYLSLEEAAKELGISFATARAWKAKAQKNGTDWDVERAAQIRVDGKDNQLTNVVFLKMMALLERNIDRLSHDEDIEPLELGKALIGLGDTLSKTTALGARIMPEVNRVELVMRMVRLIGDTVREERPDIAPYFVELLERLAPDLAQI</sequence>
<dbReference type="RefSeq" id="WP_200523453.1">
    <property type="nucleotide sequence ID" value="NZ_JAEHNZ010000007.1"/>
</dbReference>
<accession>A0ABS1BW61</accession>
<reference evidence="1 2" key="1">
    <citation type="journal article" date="2021" name="Pathogens">
        <title>Isolation and Characterization of Kingella bonacorsii sp. nov., A Novel Kingella Species Detected in a Stable Periodontitis Subject.</title>
        <authorList>
            <person name="Antezack A."/>
            <person name="Boxberger M."/>
            <person name="Rolland C."/>
            <person name="Monnet-Corti V."/>
            <person name="La Scola B."/>
        </authorList>
    </citation>
    <scope>NUCLEOTIDE SEQUENCE [LARGE SCALE GENOMIC DNA]</scope>
    <source>
        <strain evidence="1 2">Marseille-Q4569</strain>
    </source>
</reference>
<dbReference type="InterPro" id="IPR014926">
    <property type="entry name" value="Phage_D3112_Orf24"/>
</dbReference>
<keyword evidence="2" id="KW-1185">Reference proteome</keyword>
<evidence type="ECO:0000313" key="1">
    <source>
        <dbReference type="EMBL" id="MBK0397535.1"/>
    </source>
</evidence>
<dbReference type="EMBL" id="JAEHNZ010000007">
    <property type="protein sequence ID" value="MBK0397535.1"/>
    <property type="molecule type" value="Genomic_DNA"/>
</dbReference>
<evidence type="ECO:0000313" key="2">
    <source>
        <dbReference type="Proteomes" id="UP000614058"/>
    </source>
</evidence>
<protein>
    <submittedName>
        <fullName evidence="1">DUF1804 family protein</fullName>
    </submittedName>
</protein>
<proteinExistence type="predicted"/>
<dbReference type="Proteomes" id="UP000614058">
    <property type="component" value="Unassembled WGS sequence"/>
</dbReference>
<dbReference type="Pfam" id="PF08822">
    <property type="entry name" value="DUF1804"/>
    <property type="match status" value="1"/>
</dbReference>
<organism evidence="1 2">
    <name type="scientific">Kingella bonacorsii</name>
    <dbReference type="NCBI Taxonomy" id="2796361"/>
    <lineage>
        <taxon>Bacteria</taxon>
        <taxon>Pseudomonadati</taxon>
        <taxon>Pseudomonadota</taxon>
        <taxon>Betaproteobacteria</taxon>
        <taxon>Neisseriales</taxon>
        <taxon>Neisseriaceae</taxon>
        <taxon>Kingella</taxon>
    </lineage>
</organism>
<comment type="caution">
    <text evidence="1">The sequence shown here is derived from an EMBL/GenBank/DDBJ whole genome shotgun (WGS) entry which is preliminary data.</text>
</comment>
<gene>
    <name evidence="1" type="ORF">JDW22_13385</name>
</gene>
<name>A0ABS1BW61_9NEIS</name>